<dbReference type="EMBL" id="MSZX01000008">
    <property type="protein sequence ID" value="OPA75681.1"/>
    <property type="molecule type" value="Genomic_DNA"/>
</dbReference>
<reference evidence="1 2" key="1">
    <citation type="submission" date="2017-01" db="EMBL/GenBank/DDBJ databases">
        <title>Genome analysis of Paenibacillus selenitrireducens ES3-24.</title>
        <authorList>
            <person name="Xu D."/>
            <person name="Yao R."/>
            <person name="Zheng S."/>
        </authorList>
    </citation>
    <scope>NUCLEOTIDE SEQUENCE [LARGE SCALE GENOMIC DNA]</scope>
    <source>
        <strain evidence="1 2">ES3-24</strain>
    </source>
</reference>
<sequence length="113" mass="13308">MSKILSKPQVDYQKTKVKFEEKSAILNKRIEETRVLREITQEVMEGLVMETGFHDAFNALTIAENELIDWSHTTIKREKTYLDNKESFDRMYENLNSNPKARATIIDLAMRIR</sequence>
<evidence type="ECO:0000313" key="2">
    <source>
        <dbReference type="Proteomes" id="UP000190188"/>
    </source>
</evidence>
<comment type="caution">
    <text evidence="1">The sequence shown here is derived from an EMBL/GenBank/DDBJ whole genome shotgun (WGS) entry which is preliminary data.</text>
</comment>
<accession>A0A1T2X719</accession>
<dbReference type="AlphaFoldDB" id="A0A1T2X719"/>
<dbReference type="RefSeq" id="WP_078501002.1">
    <property type="nucleotide sequence ID" value="NZ_MSZX01000008.1"/>
</dbReference>
<organism evidence="1 2">
    <name type="scientific">Paenibacillus selenitireducens</name>
    <dbReference type="NCBI Taxonomy" id="1324314"/>
    <lineage>
        <taxon>Bacteria</taxon>
        <taxon>Bacillati</taxon>
        <taxon>Bacillota</taxon>
        <taxon>Bacilli</taxon>
        <taxon>Bacillales</taxon>
        <taxon>Paenibacillaceae</taxon>
        <taxon>Paenibacillus</taxon>
    </lineage>
</organism>
<evidence type="ECO:0000313" key="1">
    <source>
        <dbReference type="EMBL" id="OPA75681.1"/>
    </source>
</evidence>
<proteinExistence type="predicted"/>
<gene>
    <name evidence="1" type="ORF">BVG16_20325</name>
</gene>
<dbReference type="Proteomes" id="UP000190188">
    <property type="component" value="Unassembled WGS sequence"/>
</dbReference>
<keyword evidence="2" id="KW-1185">Reference proteome</keyword>
<dbReference type="OrthoDB" id="2652450at2"/>
<dbReference type="STRING" id="1324314.BVG16_20325"/>
<protein>
    <submittedName>
        <fullName evidence="1">Uncharacterized protein</fullName>
    </submittedName>
</protein>
<name>A0A1T2X719_9BACL</name>